<keyword evidence="1" id="KW-0732">Signal</keyword>
<evidence type="ECO:0000313" key="2">
    <source>
        <dbReference type="EMBL" id="EMS78807.1"/>
    </source>
</evidence>
<feature type="signal peptide" evidence="1">
    <location>
        <begin position="1"/>
        <end position="26"/>
    </location>
</feature>
<dbReference type="Proteomes" id="UP000014216">
    <property type="component" value="Unassembled WGS sequence"/>
</dbReference>
<evidence type="ECO:0000256" key="1">
    <source>
        <dbReference type="SAM" id="SignalP"/>
    </source>
</evidence>
<feature type="chain" id="PRO_5004487445" description="Nuclear transport factor 2 family protein" evidence="1">
    <location>
        <begin position="27"/>
        <end position="163"/>
    </location>
</feature>
<name>S0G3L1_9BACT</name>
<dbReference type="OrthoDB" id="5418620at2"/>
<dbReference type="EMBL" id="APJX01000006">
    <property type="protein sequence ID" value="EMS78807.1"/>
    <property type="molecule type" value="Genomic_DNA"/>
</dbReference>
<accession>S0G3L1</accession>
<proteinExistence type="predicted"/>
<reference evidence="2 3" key="1">
    <citation type="journal article" date="2013" name="Genome Announc.">
        <title>Draft Genome Sequence of Desulfotignum phosphitoxidans DSM 13687 Strain FiPS-3.</title>
        <authorList>
            <person name="Poehlein A."/>
            <person name="Daniel R."/>
            <person name="Simeonova D.D."/>
        </authorList>
    </citation>
    <scope>NUCLEOTIDE SEQUENCE [LARGE SCALE GENOMIC DNA]</scope>
    <source>
        <strain evidence="2 3">DSM 13687</strain>
    </source>
</reference>
<sequence>MKICFRSISLLVFLAMALVYAPVVQAETADSPEEVVKTFTHKFFMLDEDMADYLSREALYNENDVNRVAMYFRLQEQNAARRGLEMDYLKMRPLLIKTRVVEQDEDTAVIELSAVMVRSINPLYRIVGYVFGLIEEHEFETTVTAVKEDGTWKVGPGGFPLPA</sequence>
<dbReference type="RefSeq" id="WP_006966608.1">
    <property type="nucleotide sequence ID" value="NZ_APJX01000006.1"/>
</dbReference>
<dbReference type="AlphaFoldDB" id="S0G3L1"/>
<evidence type="ECO:0000313" key="3">
    <source>
        <dbReference type="Proteomes" id="UP000014216"/>
    </source>
</evidence>
<organism evidence="2 3">
    <name type="scientific">Desulfotignum phosphitoxidans DSM 13687</name>
    <dbReference type="NCBI Taxonomy" id="1286635"/>
    <lineage>
        <taxon>Bacteria</taxon>
        <taxon>Pseudomonadati</taxon>
        <taxon>Thermodesulfobacteriota</taxon>
        <taxon>Desulfobacteria</taxon>
        <taxon>Desulfobacterales</taxon>
        <taxon>Desulfobacteraceae</taxon>
        <taxon>Desulfotignum</taxon>
    </lineage>
</organism>
<evidence type="ECO:0008006" key="4">
    <source>
        <dbReference type="Google" id="ProtNLM"/>
    </source>
</evidence>
<keyword evidence="3" id="KW-1185">Reference proteome</keyword>
<gene>
    <name evidence="2" type="ORF">Dpo_6c00060</name>
</gene>
<protein>
    <recommendedName>
        <fullName evidence="4">Nuclear transport factor 2 family protein</fullName>
    </recommendedName>
</protein>
<comment type="caution">
    <text evidence="2">The sequence shown here is derived from an EMBL/GenBank/DDBJ whole genome shotgun (WGS) entry which is preliminary data.</text>
</comment>